<evidence type="ECO:0000259" key="11">
    <source>
        <dbReference type="PROSITE" id="PS51093"/>
    </source>
</evidence>
<accession>A0A2S0VU91</accession>
<dbReference type="GO" id="GO:0009401">
    <property type="term" value="P:phosphoenolpyruvate-dependent sugar phosphotransferase system"/>
    <property type="evidence" value="ECO:0007669"/>
    <property type="project" value="UniProtKB-KW"/>
</dbReference>
<dbReference type="GO" id="GO:0005737">
    <property type="term" value="C:cytoplasm"/>
    <property type="evidence" value="ECO:0007669"/>
    <property type="project" value="UniProtKB-SubCell"/>
</dbReference>
<keyword evidence="13" id="KW-1185">Reference proteome</keyword>
<keyword evidence="6" id="KW-0418">Kinase</keyword>
<evidence type="ECO:0000313" key="13">
    <source>
        <dbReference type="Proteomes" id="UP000244441"/>
    </source>
</evidence>
<protein>
    <recommendedName>
        <fullName evidence="7">PTS system glucose-specific EIIA component</fullName>
    </recommendedName>
    <alternativeName>
        <fullName evidence="10">EIIA-Glc</fullName>
    </alternativeName>
    <alternativeName>
        <fullName evidence="9">EIII-Glc</fullName>
    </alternativeName>
    <alternativeName>
        <fullName evidence="8">Glucose-specific phosphotransferase enzyme IIA component</fullName>
    </alternativeName>
</protein>
<dbReference type="OrthoDB" id="6331866at2"/>
<keyword evidence="4" id="KW-0808">Transferase</keyword>
<feature type="domain" description="PTS EIIA type-1" evidence="11">
    <location>
        <begin position="37"/>
        <end position="141"/>
    </location>
</feature>
<dbReference type="PANTHER" id="PTHR45008:SF1">
    <property type="entry name" value="PTS SYSTEM GLUCOSE-SPECIFIC EIIA COMPONENT"/>
    <property type="match status" value="1"/>
</dbReference>
<comment type="subcellular location">
    <subcellularLocation>
        <location evidence="1">Cytoplasm</location>
    </subcellularLocation>
</comment>
<evidence type="ECO:0000256" key="8">
    <source>
        <dbReference type="ARBA" id="ARBA00042296"/>
    </source>
</evidence>
<dbReference type="PANTHER" id="PTHR45008">
    <property type="entry name" value="PTS SYSTEM GLUCOSE-SPECIFIC EIIA COMPONENT"/>
    <property type="match status" value="1"/>
</dbReference>
<evidence type="ECO:0000256" key="1">
    <source>
        <dbReference type="ARBA" id="ARBA00004496"/>
    </source>
</evidence>
<dbReference type="KEGG" id="cate:C2869_14980"/>
<evidence type="ECO:0000256" key="9">
    <source>
        <dbReference type="ARBA" id="ARBA00042526"/>
    </source>
</evidence>
<dbReference type="Proteomes" id="UP000244441">
    <property type="component" value="Chromosome"/>
</dbReference>
<keyword evidence="3" id="KW-0762">Sugar transport</keyword>
<evidence type="ECO:0000313" key="12">
    <source>
        <dbReference type="EMBL" id="AWB67660.1"/>
    </source>
</evidence>
<dbReference type="PROSITE" id="PS51093">
    <property type="entry name" value="PTS_EIIA_TYPE_1"/>
    <property type="match status" value="1"/>
</dbReference>
<evidence type="ECO:0000256" key="4">
    <source>
        <dbReference type="ARBA" id="ARBA00022679"/>
    </source>
</evidence>
<evidence type="ECO:0000256" key="3">
    <source>
        <dbReference type="ARBA" id="ARBA00022597"/>
    </source>
</evidence>
<dbReference type="EMBL" id="CP026604">
    <property type="protein sequence ID" value="AWB67660.1"/>
    <property type="molecule type" value="Genomic_DNA"/>
</dbReference>
<evidence type="ECO:0000256" key="6">
    <source>
        <dbReference type="ARBA" id="ARBA00022777"/>
    </source>
</evidence>
<dbReference type="AlphaFoldDB" id="A0A2S0VU91"/>
<dbReference type="SUPFAM" id="SSF51261">
    <property type="entry name" value="Duplicated hybrid motif"/>
    <property type="match status" value="1"/>
</dbReference>
<dbReference type="Pfam" id="PF00358">
    <property type="entry name" value="PTS_EIIA_1"/>
    <property type="match status" value="1"/>
</dbReference>
<dbReference type="InterPro" id="IPR050890">
    <property type="entry name" value="PTS_EIIA_component"/>
</dbReference>
<evidence type="ECO:0000256" key="5">
    <source>
        <dbReference type="ARBA" id="ARBA00022683"/>
    </source>
</evidence>
<sequence length="171" mass="19215">MAKADIIHPFGKKQLQGSYAIPAPCNASIKPLSEYPRPLVADGYFGQGIMFEPFGYKFVSPLTGVLDHMPATCHRIKLTSKQGLKIDIRFGLETESLMATGFKCFVKTGDVVQQGDLLFEFDLARMKRELASLASYLTITNSHLLESIMPYYHEVRAQEDPIMSIKPRRKT</sequence>
<evidence type="ECO:0000256" key="2">
    <source>
        <dbReference type="ARBA" id="ARBA00022448"/>
    </source>
</evidence>
<dbReference type="InterPro" id="IPR011055">
    <property type="entry name" value="Dup_hybrid_motif"/>
</dbReference>
<keyword evidence="2" id="KW-0813">Transport</keyword>
<dbReference type="RefSeq" id="WP_108603723.1">
    <property type="nucleotide sequence ID" value="NZ_CP026604.1"/>
</dbReference>
<evidence type="ECO:0000256" key="10">
    <source>
        <dbReference type="ARBA" id="ARBA00042873"/>
    </source>
</evidence>
<gene>
    <name evidence="12" type="ORF">C2869_14980</name>
</gene>
<organism evidence="12 13">
    <name type="scientific">Saccharobesus litoralis</name>
    <dbReference type="NCBI Taxonomy" id="2172099"/>
    <lineage>
        <taxon>Bacteria</taxon>
        <taxon>Pseudomonadati</taxon>
        <taxon>Pseudomonadota</taxon>
        <taxon>Gammaproteobacteria</taxon>
        <taxon>Alteromonadales</taxon>
        <taxon>Alteromonadaceae</taxon>
        <taxon>Saccharobesus</taxon>
    </lineage>
</organism>
<evidence type="ECO:0000256" key="7">
    <source>
        <dbReference type="ARBA" id="ARBA00039163"/>
    </source>
</evidence>
<dbReference type="GO" id="GO:0016301">
    <property type="term" value="F:kinase activity"/>
    <property type="evidence" value="ECO:0007669"/>
    <property type="project" value="UniProtKB-KW"/>
</dbReference>
<name>A0A2S0VU91_9ALTE</name>
<reference evidence="12 13" key="1">
    <citation type="submission" date="2018-01" db="EMBL/GenBank/DDBJ databases">
        <title>Genome sequence of a Cantenovulum-like bacteria.</title>
        <authorList>
            <person name="Tan W.R."/>
            <person name="Lau N.-S."/>
            <person name="Go F."/>
            <person name="Amirul A.-A.A."/>
        </authorList>
    </citation>
    <scope>NUCLEOTIDE SEQUENCE [LARGE SCALE GENOMIC DNA]</scope>
    <source>
        <strain evidence="12 13">CCB-QB4</strain>
    </source>
</reference>
<dbReference type="InterPro" id="IPR001127">
    <property type="entry name" value="PTS_EIIA_1_perm"/>
</dbReference>
<proteinExistence type="predicted"/>
<keyword evidence="5" id="KW-0598">Phosphotransferase system</keyword>
<dbReference type="Gene3D" id="2.70.70.10">
    <property type="entry name" value="Glucose Permease (Domain IIA)"/>
    <property type="match status" value="1"/>
</dbReference>